<evidence type="ECO:0000256" key="3">
    <source>
        <dbReference type="ARBA" id="ARBA00022485"/>
    </source>
</evidence>
<keyword evidence="14 15" id="KW-0539">Nucleus</keyword>
<dbReference type="InterPro" id="IPR042087">
    <property type="entry name" value="DNA_pol_B_thumb"/>
</dbReference>
<keyword evidence="12 15" id="KW-0411">Iron-sulfur</keyword>
<keyword evidence="8 15" id="KW-0863">Zinc-finger</keyword>
<dbReference type="Pfam" id="PF22634">
    <property type="entry name" value="POL2_thumb"/>
    <property type="match status" value="1"/>
</dbReference>
<dbReference type="SUPFAM" id="SSF53098">
    <property type="entry name" value="Ribonuclease H-like"/>
    <property type="match status" value="1"/>
</dbReference>
<dbReference type="InterPro" id="IPR029703">
    <property type="entry name" value="POL2"/>
</dbReference>
<dbReference type="GO" id="GO:0051539">
    <property type="term" value="F:4 iron, 4 sulfur cluster binding"/>
    <property type="evidence" value="ECO:0007669"/>
    <property type="project" value="UniProtKB-KW"/>
</dbReference>
<comment type="subcellular location">
    <subcellularLocation>
        <location evidence="1 15">Nucleus</location>
    </subcellularLocation>
</comment>
<evidence type="ECO:0000256" key="11">
    <source>
        <dbReference type="ARBA" id="ARBA00023004"/>
    </source>
</evidence>
<dbReference type="FunFam" id="3.90.1600.10:FF:000006">
    <property type="entry name" value="DNA polymerase epsilon catalytic subunit"/>
    <property type="match status" value="1"/>
</dbReference>
<keyword evidence="5 15" id="KW-0548">Nucleotidyltransferase</keyword>
<evidence type="ECO:0000256" key="1">
    <source>
        <dbReference type="ARBA" id="ARBA00004123"/>
    </source>
</evidence>
<dbReference type="GO" id="GO:0003677">
    <property type="term" value="F:DNA binding"/>
    <property type="evidence" value="ECO:0007669"/>
    <property type="project" value="UniProtKB-KW"/>
</dbReference>
<dbReference type="GO" id="GO:0000166">
    <property type="term" value="F:nucleotide binding"/>
    <property type="evidence" value="ECO:0007669"/>
    <property type="project" value="InterPro"/>
</dbReference>
<dbReference type="EMBL" id="KI913228">
    <property type="protein sequence ID" value="ETV65622.1"/>
    <property type="molecule type" value="Genomic_DNA"/>
</dbReference>
<dbReference type="SMART" id="SM01159">
    <property type="entry name" value="DUF1744"/>
    <property type="match status" value="1"/>
</dbReference>
<dbReference type="GeneID" id="20819677"/>
<dbReference type="GO" id="GO:0045004">
    <property type="term" value="P:DNA replication proofreading"/>
    <property type="evidence" value="ECO:0007669"/>
    <property type="project" value="TreeGrafter"/>
</dbReference>
<evidence type="ECO:0000256" key="8">
    <source>
        <dbReference type="ARBA" id="ARBA00022771"/>
    </source>
</evidence>
<dbReference type="Gene3D" id="1.10.287.690">
    <property type="entry name" value="Helix hairpin bin"/>
    <property type="match status" value="1"/>
</dbReference>
<dbReference type="Gene3D" id="3.30.420.10">
    <property type="entry name" value="Ribonuclease H-like superfamily/Ribonuclease H"/>
    <property type="match status" value="1"/>
</dbReference>
<dbReference type="InterPro" id="IPR055191">
    <property type="entry name" value="POL2_thumb"/>
</dbReference>
<sequence>MKRLNRKPGGGSSWAKNSQGARSNASGRGMPQEKLAQLAQQDAFDLTHGFAPLTEEDGPQIGWLLNACNTSRNVDNVERSGVELYFLAQDGSAFKTTLLRPPYFYVAAPPKRLQEALAFCQKTLEGTLLSSSVVSKEDLDLPNHLSGLQASYIQLVFRTVADLVDAKQIVYPMIIKNKQDPYHSTDIPLVDIREYDVTYLMRVAIDDEIRVGAWYSVQVDALEGVKVDRIMDMVDKAEPVVLAFDIECTKAPLKFPDAATDQIYMISYMVDRQGFLICNKEFVSQDVDDFEYTPKPEYPGPFECINVANELELIRYFFNHVKELNPHIFVTYNGDFFDWPFLETRAQHHGMDLKSEVGISKDRNGEYRGQCAVHLDAYCWVKRDSYLPQGSQGLKAVTKYKLGYDPVEVDPEEMLPLAQNEPLKMASYSVSDAVATFYLYDKYVHLFVFSLCTIIPLGSEDVLRKGSGTLCEALLMVEAFRGNIICPNKQVSVPFETTHKNHVVGSETYIGGHVECLESGVFRADLEYQFKVVPSALEHLIQHIDRDLTFALEVELDIPRHDVTNYTQVRQEIVEALEMLRDCPDRWEKPLIYHLDVAAMYPNIILTNRLQPSAMVTPADCAACVHSTTCETSTSTLSCQRPMEWVWRGEYYPATKTEFDHLQTQLSYEVVGNIPYAQLPQDKRTSMLTDRVKHYCNTVYKKNTVTDTETRTSTVCMRENAFYVNTVRAFRDRRYDYKILTKQWQKKASAATDPLDKVDATTKFGVYDSLQLAHKCILNSFYGYVMRRGARWHSMEMAGIVTNTGSQIIKQARQLVEQLGRPLELDTDGIWAMLPGSFPDKFKFTLKDGSTRSLEYPCVMLNAAVQENFTNHQYQEVTAGQKYQMRSECSIFFELDGPYKCMVVPASTEEGKLLKKRYAVFNFSNKLTELKGFELKRRGELELIKAFQSQVFPCFLEGKTLAECYAAVGDCANRWLDILDTKGQAIEEEEVLALLTENKSMSGRLEDYGNQKSTSITTAKRLGEFLGPKMLQDKGLTCKLIVLTRPYGEKVTERAVPTAIFSAEPAIKKHFLRKWCRDPSMTDLDVRSLLDWDYYRTRFAGTVQKIILLPAAFQHIENPVPRIDLPKWMDRLVKERLDTKRQTTLGFLPVPKPVDLPAWTPQASTKKTKLKGPIKAQSLTPDIEDDIIDPSTLSTVEGDVHKPVDGVGDKPTSSWTSYEEWLALRKLKWRRKRLEMKALDTPMAVQKRKQLYLWHIVEVRDTAIPGLCDVWAINDGRLEIHQIETGTTVLKHSSTTVLVDTIDRAATFQEIKRYVPNQPHMVALEACKHATTSLDTIYEATIRPTSRLLWSLGSVVQPPSSLQRLTLSAFHSKPATSYLSSSTPSTHPLHQLALVISTNATHQVGSWSVLVRSSIKDGGMMWTEAMTWLLDAQGATSGLKLTDWRHLSTPSTDLPKMTNHVVSAFTDVVAGVNNVLAKWRDVSSVVVAVVPKWVTRTSLRTQFRGLEAFPLVVTLSSDPSSFPMLTWRQDWQLRLVHAIDQVPRQYQDLLDCARYVQVPVGNLQGDLHVMMLDTLYARLLQKYQHVWWGPADLDASRAATYTLVDGFKPVLVPGAYTHNMVIDVSLDGLAIQALLSDDGQAASEENVAFRLVRQLATQLFNDVVSTKSPVADALLQHFYRWMASPGAHFYDPNLHNLMQNCMHQLLKQLLAQMKRLGATIVYADVSRIVLETQKHSVDQAKAYMGFITRTLQETFPVLQWTPVHFYSHVLFLDMENFGGMEWVADTAEPQVVGAWNLARYLPRGVDEYCRLLLAQFIKRRYDFTLRYSQDPASTTPLGLNNVEMALTEYCQKLISTQFTDKFLRLVPDILSHAHTFPTLAGSHLPWTHAALELVKCVCHVWHLDTTLSTHVMQLKRTLLKTMSISEFSTEAEFVNPSKSFVLPDIICTQCNLCRHVDLCREPGLMDDLSALDDRDEVVQSWQCPRCTHLYDLDMLEHRLVHVVHTQHSLPYQLRELVCKRCNLPNESQLNTLCGCTGTLSLDENASNVVEIDEIFRILLHLAKHQRFGYLQETMERLMH</sequence>
<dbReference type="GO" id="GO:0003887">
    <property type="term" value="F:DNA-directed DNA polymerase activity"/>
    <property type="evidence" value="ECO:0007669"/>
    <property type="project" value="UniProtKB-KW"/>
</dbReference>
<keyword evidence="13 15" id="KW-0238">DNA-binding</keyword>
<dbReference type="RefSeq" id="XP_009844861.1">
    <property type="nucleotide sequence ID" value="XM_009846559.1"/>
</dbReference>
<dbReference type="Gene3D" id="3.30.342.10">
    <property type="entry name" value="DNA Polymerase, chain B, domain 1"/>
    <property type="match status" value="1"/>
</dbReference>
<evidence type="ECO:0000256" key="5">
    <source>
        <dbReference type="ARBA" id="ARBA00022695"/>
    </source>
</evidence>
<dbReference type="InterPro" id="IPR006172">
    <property type="entry name" value="DNA-dir_DNA_pol_B"/>
</dbReference>
<keyword evidence="7 15" id="KW-0479">Metal-binding</keyword>
<evidence type="ECO:0000256" key="2">
    <source>
        <dbReference type="ARBA" id="ARBA00005755"/>
    </source>
</evidence>
<organism evidence="18">
    <name type="scientific">Aphanomyces astaci</name>
    <name type="common">Crayfish plague agent</name>
    <dbReference type="NCBI Taxonomy" id="112090"/>
    <lineage>
        <taxon>Eukaryota</taxon>
        <taxon>Sar</taxon>
        <taxon>Stramenopiles</taxon>
        <taxon>Oomycota</taxon>
        <taxon>Saprolegniomycetes</taxon>
        <taxon>Saprolegniales</taxon>
        <taxon>Verrucalvaceae</taxon>
        <taxon>Aphanomyces</taxon>
    </lineage>
</organism>
<dbReference type="GO" id="GO:0000278">
    <property type="term" value="P:mitotic cell cycle"/>
    <property type="evidence" value="ECO:0007669"/>
    <property type="project" value="TreeGrafter"/>
</dbReference>
<dbReference type="STRING" id="112090.W4FDR4"/>
<dbReference type="Pfam" id="PF08490">
    <property type="entry name" value="DUF1744"/>
    <property type="match status" value="2"/>
</dbReference>
<dbReference type="InterPro" id="IPR012337">
    <property type="entry name" value="RNaseH-like_sf"/>
</dbReference>
<feature type="region of interest" description="Disordered" evidence="16">
    <location>
        <begin position="1"/>
        <end position="34"/>
    </location>
</feature>
<evidence type="ECO:0000256" key="10">
    <source>
        <dbReference type="ARBA" id="ARBA00022932"/>
    </source>
</evidence>
<evidence type="ECO:0000256" key="13">
    <source>
        <dbReference type="ARBA" id="ARBA00023125"/>
    </source>
</evidence>
<accession>W4FDR4</accession>
<evidence type="ECO:0000313" key="18">
    <source>
        <dbReference type="EMBL" id="ETV65622.1"/>
    </source>
</evidence>
<feature type="compositionally biased region" description="Polar residues" evidence="16">
    <location>
        <begin position="14"/>
        <end position="26"/>
    </location>
</feature>
<evidence type="ECO:0000256" key="7">
    <source>
        <dbReference type="ARBA" id="ARBA00022723"/>
    </source>
</evidence>
<dbReference type="PANTHER" id="PTHR10670:SF0">
    <property type="entry name" value="DNA POLYMERASE EPSILON CATALYTIC SUBUNIT A"/>
    <property type="match status" value="1"/>
</dbReference>
<dbReference type="GO" id="GO:0006297">
    <property type="term" value="P:nucleotide-excision repair, DNA gap filling"/>
    <property type="evidence" value="ECO:0007669"/>
    <property type="project" value="TreeGrafter"/>
</dbReference>
<dbReference type="OrthoDB" id="10060449at2759"/>
<dbReference type="GO" id="GO:0008622">
    <property type="term" value="C:epsilon DNA polymerase complex"/>
    <property type="evidence" value="ECO:0007669"/>
    <property type="project" value="InterPro"/>
</dbReference>
<dbReference type="InterPro" id="IPR023211">
    <property type="entry name" value="DNA_pol_palm_dom_sf"/>
</dbReference>
<reference evidence="18" key="1">
    <citation type="submission" date="2013-12" db="EMBL/GenBank/DDBJ databases">
        <title>The Genome Sequence of Aphanomyces astaci APO3.</title>
        <authorList>
            <consortium name="The Broad Institute Genomics Platform"/>
            <person name="Russ C."/>
            <person name="Tyler B."/>
            <person name="van West P."/>
            <person name="Dieguez-Uribeondo J."/>
            <person name="Young S.K."/>
            <person name="Zeng Q."/>
            <person name="Gargeya S."/>
            <person name="Fitzgerald M."/>
            <person name="Abouelleil A."/>
            <person name="Alvarado L."/>
            <person name="Chapman S.B."/>
            <person name="Gainer-Dewar J."/>
            <person name="Goldberg J."/>
            <person name="Griggs A."/>
            <person name="Gujja S."/>
            <person name="Hansen M."/>
            <person name="Howarth C."/>
            <person name="Imamovic A."/>
            <person name="Ireland A."/>
            <person name="Larimer J."/>
            <person name="McCowan C."/>
            <person name="Murphy C."/>
            <person name="Pearson M."/>
            <person name="Poon T.W."/>
            <person name="Priest M."/>
            <person name="Roberts A."/>
            <person name="Saif S."/>
            <person name="Shea T."/>
            <person name="Sykes S."/>
            <person name="Wortman J."/>
            <person name="Nusbaum C."/>
            <person name="Birren B."/>
        </authorList>
    </citation>
    <scope>NUCLEOTIDE SEQUENCE [LARGE SCALE GENOMIC DNA]</scope>
    <source>
        <strain evidence="18">APO3</strain>
    </source>
</reference>
<keyword evidence="10 15" id="KW-0239">DNA-directed DNA polymerase</keyword>
<dbReference type="EC" id="2.7.7.7" evidence="15"/>
<dbReference type="GO" id="GO:0006287">
    <property type="term" value="P:base-excision repair, gap-filling"/>
    <property type="evidence" value="ECO:0007669"/>
    <property type="project" value="TreeGrafter"/>
</dbReference>
<comment type="function">
    <text evidence="15">DNA polymerase II participates in chromosomal DNA replication.</text>
</comment>
<evidence type="ECO:0000256" key="16">
    <source>
        <dbReference type="SAM" id="MobiDB-lite"/>
    </source>
</evidence>
<evidence type="ECO:0000259" key="17">
    <source>
        <dbReference type="SMART" id="SM01159"/>
    </source>
</evidence>
<dbReference type="GO" id="GO:0008310">
    <property type="term" value="F:single-stranded DNA 3'-5' DNA exonuclease activity"/>
    <property type="evidence" value="ECO:0007669"/>
    <property type="project" value="TreeGrafter"/>
</dbReference>
<name>W4FDR4_APHAT</name>
<dbReference type="InterPro" id="IPR006133">
    <property type="entry name" value="DNA-dir_DNA_pol_B_exonuc"/>
</dbReference>
<dbReference type="SMART" id="SM00486">
    <property type="entry name" value="POLBc"/>
    <property type="match status" value="1"/>
</dbReference>
<comment type="catalytic activity">
    <reaction evidence="15">
        <text>DNA(n) + a 2'-deoxyribonucleoside 5'-triphosphate = DNA(n+1) + diphosphate</text>
        <dbReference type="Rhea" id="RHEA:22508"/>
        <dbReference type="Rhea" id="RHEA-COMP:17339"/>
        <dbReference type="Rhea" id="RHEA-COMP:17340"/>
        <dbReference type="ChEBI" id="CHEBI:33019"/>
        <dbReference type="ChEBI" id="CHEBI:61560"/>
        <dbReference type="ChEBI" id="CHEBI:173112"/>
        <dbReference type="EC" id="2.7.7.7"/>
    </reaction>
</comment>
<dbReference type="CDD" id="cd05535">
    <property type="entry name" value="POLBc_epsilon"/>
    <property type="match status" value="1"/>
</dbReference>
<dbReference type="Pfam" id="PF03104">
    <property type="entry name" value="DNA_pol_B_exo1"/>
    <property type="match status" value="1"/>
</dbReference>
<dbReference type="GO" id="GO:0006272">
    <property type="term" value="P:leading strand elongation"/>
    <property type="evidence" value="ECO:0007669"/>
    <property type="project" value="TreeGrafter"/>
</dbReference>
<dbReference type="VEuPathDB" id="FungiDB:H257_17681"/>
<comment type="cofactor">
    <cofactor evidence="15">
        <name>[4Fe-4S] cluster</name>
        <dbReference type="ChEBI" id="CHEBI:49883"/>
    </cofactor>
</comment>
<dbReference type="FunFam" id="3.30.420.10:FF:000010">
    <property type="entry name" value="DNA polymerase epsilon catalytic subunit"/>
    <property type="match status" value="1"/>
</dbReference>
<feature type="domain" description="DNA polymerase epsilon catalytic subunit A C-terminal" evidence="17">
    <location>
        <begin position="1429"/>
        <end position="1780"/>
    </location>
</feature>
<evidence type="ECO:0000256" key="9">
    <source>
        <dbReference type="ARBA" id="ARBA00022833"/>
    </source>
</evidence>
<evidence type="ECO:0000256" key="4">
    <source>
        <dbReference type="ARBA" id="ARBA00022679"/>
    </source>
</evidence>
<dbReference type="Gene3D" id="3.90.1600.10">
    <property type="entry name" value="Palm domain of DNA polymerase"/>
    <property type="match status" value="1"/>
</dbReference>
<evidence type="ECO:0000256" key="6">
    <source>
        <dbReference type="ARBA" id="ARBA00022705"/>
    </source>
</evidence>
<keyword evidence="4 15" id="KW-0808">Transferase</keyword>
<gene>
    <name evidence="18" type="ORF">H257_17681</name>
</gene>
<dbReference type="InterPro" id="IPR013697">
    <property type="entry name" value="DNA_pol_e_suA_C"/>
</dbReference>
<dbReference type="CDD" id="cd05779">
    <property type="entry name" value="DNA_polB_epsilon_exo"/>
    <property type="match status" value="1"/>
</dbReference>
<evidence type="ECO:0000256" key="15">
    <source>
        <dbReference type="RuleBase" id="RU365029"/>
    </source>
</evidence>
<keyword evidence="3 15" id="KW-0004">4Fe-4S</keyword>
<dbReference type="PANTHER" id="PTHR10670">
    <property type="entry name" value="DNA POLYMERASE EPSILON CATALYTIC SUBUNIT A"/>
    <property type="match status" value="1"/>
</dbReference>
<dbReference type="PROSITE" id="PS00018">
    <property type="entry name" value="EF_HAND_1"/>
    <property type="match status" value="1"/>
</dbReference>
<dbReference type="SUPFAM" id="SSF56672">
    <property type="entry name" value="DNA/RNA polymerases"/>
    <property type="match status" value="1"/>
</dbReference>
<dbReference type="Gene3D" id="1.10.132.60">
    <property type="entry name" value="DNA polymerase family B, C-terminal domain"/>
    <property type="match status" value="1"/>
</dbReference>
<comment type="similarity">
    <text evidence="2 15">Belongs to the DNA polymerase type-B family.</text>
</comment>
<dbReference type="FunFam" id="1.10.132.60:FF:000003">
    <property type="entry name" value="DNA polymerase epsilon catalytic subunit"/>
    <property type="match status" value="1"/>
</dbReference>
<evidence type="ECO:0000256" key="12">
    <source>
        <dbReference type="ARBA" id="ARBA00023014"/>
    </source>
</evidence>
<dbReference type="InterPro" id="IPR018247">
    <property type="entry name" value="EF_Hand_1_Ca_BS"/>
</dbReference>
<dbReference type="Pfam" id="PF23250">
    <property type="entry name" value="zf_DPOE_2"/>
    <property type="match status" value="1"/>
</dbReference>
<keyword evidence="9 15" id="KW-0862">Zinc</keyword>
<protein>
    <recommendedName>
        <fullName evidence="15">DNA polymerase epsilon catalytic subunit</fullName>
        <ecNumber evidence="15">2.7.7.7</ecNumber>
    </recommendedName>
</protein>
<evidence type="ECO:0000256" key="14">
    <source>
        <dbReference type="ARBA" id="ARBA00023242"/>
    </source>
</evidence>
<keyword evidence="11 15" id="KW-0408">Iron</keyword>
<keyword evidence="6 15" id="KW-0235">DNA replication</keyword>
<dbReference type="GO" id="GO:0008270">
    <property type="term" value="F:zinc ion binding"/>
    <property type="evidence" value="ECO:0007669"/>
    <property type="project" value="UniProtKB-KW"/>
</dbReference>
<proteinExistence type="inferred from homology"/>
<dbReference type="InterPro" id="IPR036397">
    <property type="entry name" value="RNaseH_sf"/>
</dbReference>
<dbReference type="InterPro" id="IPR043502">
    <property type="entry name" value="DNA/RNA_pol_sf"/>
</dbReference>